<accession>A0A167VK60</accession>
<dbReference type="AlphaFoldDB" id="A0A167VK60"/>
<name>A0A167VK60_9AGAM</name>
<evidence type="ECO:0000313" key="2">
    <source>
        <dbReference type="Proteomes" id="UP000076532"/>
    </source>
</evidence>
<sequence>MSLWWRCLPMAMPSWRAHLKPNSIVALNCIHLLGGPHEIRPRNRQGAGAIAADARRGVLPSECHLRG</sequence>
<keyword evidence="2" id="KW-1185">Reference proteome</keyword>
<dbReference type="Proteomes" id="UP000076532">
    <property type="component" value="Unassembled WGS sequence"/>
</dbReference>
<evidence type="ECO:0000313" key="1">
    <source>
        <dbReference type="EMBL" id="KZP05097.1"/>
    </source>
</evidence>
<reference evidence="1 2" key="1">
    <citation type="journal article" date="2016" name="Mol. Biol. Evol.">
        <title>Comparative Genomics of Early-Diverging Mushroom-Forming Fungi Provides Insights into the Origins of Lignocellulose Decay Capabilities.</title>
        <authorList>
            <person name="Nagy L.G."/>
            <person name="Riley R."/>
            <person name="Tritt A."/>
            <person name="Adam C."/>
            <person name="Daum C."/>
            <person name="Floudas D."/>
            <person name="Sun H."/>
            <person name="Yadav J.S."/>
            <person name="Pangilinan J."/>
            <person name="Larsson K.H."/>
            <person name="Matsuura K."/>
            <person name="Barry K."/>
            <person name="Labutti K."/>
            <person name="Kuo R."/>
            <person name="Ohm R.A."/>
            <person name="Bhattacharya S.S."/>
            <person name="Shirouzu T."/>
            <person name="Yoshinaga Y."/>
            <person name="Martin F.M."/>
            <person name="Grigoriev I.V."/>
            <person name="Hibbett D.S."/>
        </authorList>
    </citation>
    <scope>NUCLEOTIDE SEQUENCE [LARGE SCALE GENOMIC DNA]</scope>
    <source>
        <strain evidence="1 2">CBS 109695</strain>
    </source>
</reference>
<protein>
    <submittedName>
        <fullName evidence="1">Uncharacterized protein</fullName>
    </submittedName>
</protein>
<dbReference type="EMBL" id="KV417862">
    <property type="protein sequence ID" value="KZP05097.1"/>
    <property type="molecule type" value="Genomic_DNA"/>
</dbReference>
<proteinExistence type="predicted"/>
<organism evidence="1 2">
    <name type="scientific">Athelia psychrophila</name>
    <dbReference type="NCBI Taxonomy" id="1759441"/>
    <lineage>
        <taxon>Eukaryota</taxon>
        <taxon>Fungi</taxon>
        <taxon>Dikarya</taxon>
        <taxon>Basidiomycota</taxon>
        <taxon>Agaricomycotina</taxon>
        <taxon>Agaricomycetes</taxon>
        <taxon>Agaricomycetidae</taxon>
        <taxon>Atheliales</taxon>
        <taxon>Atheliaceae</taxon>
        <taxon>Athelia</taxon>
    </lineage>
</organism>
<gene>
    <name evidence="1" type="ORF">FIBSPDRAFT_877885</name>
</gene>